<keyword evidence="3" id="KW-1185">Reference proteome</keyword>
<feature type="compositionally biased region" description="Polar residues" evidence="1">
    <location>
        <begin position="254"/>
        <end position="263"/>
    </location>
</feature>
<feature type="region of interest" description="Disordered" evidence="1">
    <location>
        <begin position="54"/>
        <end position="125"/>
    </location>
</feature>
<feature type="region of interest" description="Disordered" evidence="1">
    <location>
        <begin position="143"/>
        <end position="277"/>
    </location>
</feature>
<dbReference type="EMBL" id="JASBNA010000001">
    <property type="protein sequence ID" value="KAK7696035.1"/>
    <property type="molecule type" value="Genomic_DNA"/>
</dbReference>
<protein>
    <submittedName>
        <fullName evidence="2">Uncharacterized protein</fullName>
    </submittedName>
</protein>
<feature type="compositionally biased region" description="Acidic residues" evidence="1">
    <location>
        <begin position="422"/>
        <end position="440"/>
    </location>
</feature>
<feature type="compositionally biased region" description="Basic and acidic residues" evidence="1">
    <location>
        <begin position="93"/>
        <end position="112"/>
    </location>
</feature>
<comment type="caution">
    <text evidence="2">The sequence shown here is derived from an EMBL/GenBank/DDBJ whole genome shotgun (WGS) entry which is preliminary data.</text>
</comment>
<evidence type="ECO:0000313" key="3">
    <source>
        <dbReference type="Proteomes" id="UP001385951"/>
    </source>
</evidence>
<dbReference type="AlphaFoldDB" id="A0AAW0GXP6"/>
<dbReference type="Proteomes" id="UP001385951">
    <property type="component" value="Unassembled WGS sequence"/>
</dbReference>
<gene>
    <name evidence="2" type="ORF">QCA50_000676</name>
</gene>
<evidence type="ECO:0000313" key="2">
    <source>
        <dbReference type="EMBL" id="KAK7696035.1"/>
    </source>
</evidence>
<reference evidence="2 3" key="1">
    <citation type="submission" date="2022-09" db="EMBL/GenBank/DDBJ databases">
        <authorList>
            <person name="Palmer J.M."/>
        </authorList>
    </citation>
    <scope>NUCLEOTIDE SEQUENCE [LARGE SCALE GENOMIC DNA]</scope>
    <source>
        <strain evidence="2 3">DSM 7382</strain>
    </source>
</reference>
<evidence type="ECO:0000256" key="1">
    <source>
        <dbReference type="SAM" id="MobiDB-lite"/>
    </source>
</evidence>
<feature type="compositionally biased region" description="Polar residues" evidence="1">
    <location>
        <begin position="82"/>
        <end position="91"/>
    </location>
</feature>
<name>A0AAW0GXP6_9APHY</name>
<feature type="compositionally biased region" description="Low complexity" evidence="1">
    <location>
        <begin position="210"/>
        <end position="228"/>
    </location>
</feature>
<feature type="compositionally biased region" description="Acidic residues" evidence="1">
    <location>
        <begin position="163"/>
        <end position="176"/>
    </location>
</feature>
<sequence>MNIPNEAISIREAYRRNMDESKDIATSYKYVMEMDQLAGQAAIVDDASLIPTNTVPSVEDAPRGRSPQKSAVKKLSIPEASGSGSNLQPINADTKDGDKQEEKPVEAKDKKGVASTVGTPDKGKRKVTFVVHPDVAIIDDEPTRERGTKRGASGGEEAAVFDFENESGEREGEEIIDPLAHRNNASEPTTPVEPIHAPRRPQRVRKTDMSGLPSSLSTLRPSSLPMPSAMRPLIPHQKVDLNPTTDAQRDEKNNQSLEDSPLTSPAEDPEEELDSREAEILKLVAAHTPSHRSAWKKNSKAWQLFVSRQGKKNRKAVDRIPEEDEDSTSSRAGYYDESDGTTESDERQPDPFVPLATSAPIPIAPISQGRNFGAPSYQPKTSLSDRPGVLVPTFRKSSAALRKASYAERDRMRSIDPGIVDFVDEDDGEDEDDEDDDAVLGDDVNVQQVGGRARRRALKILQARDSVPAAGMWRSLA</sequence>
<feature type="region of interest" description="Disordered" evidence="1">
    <location>
        <begin position="417"/>
        <end position="440"/>
    </location>
</feature>
<organism evidence="2 3">
    <name type="scientific">Cerrena zonata</name>
    <dbReference type="NCBI Taxonomy" id="2478898"/>
    <lineage>
        <taxon>Eukaryota</taxon>
        <taxon>Fungi</taxon>
        <taxon>Dikarya</taxon>
        <taxon>Basidiomycota</taxon>
        <taxon>Agaricomycotina</taxon>
        <taxon>Agaricomycetes</taxon>
        <taxon>Polyporales</taxon>
        <taxon>Cerrenaceae</taxon>
        <taxon>Cerrena</taxon>
    </lineage>
</organism>
<feature type="region of interest" description="Disordered" evidence="1">
    <location>
        <begin position="306"/>
        <end position="389"/>
    </location>
</feature>
<proteinExistence type="predicted"/>
<accession>A0AAW0GXP6</accession>